<evidence type="ECO:0000313" key="2">
    <source>
        <dbReference type="EMBL" id="RAJ10918.1"/>
    </source>
</evidence>
<evidence type="ECO:0000313" key="3">
    <source>
        <dbReference type="Proteomes" id="UP000249547"/>
    </source>
</evidence>
<keyword evidence="1" id="KW-1133">Transmembrane helix</keyword>
<protein>
    <submittedName>
        <fullName evidence="2">Uncharacterized protein</fullName>
    </submittedName>
</protein>
<evidence type="ECO:0000256" key="1">
    <source>
        <dbReference type="SAM" id="Phobius"/>
    </source>
</evidence>
<dbReference type="EMBL" id="QLLL01000001">
    <property type="protein sequence ID" value="RAJ10918.1"/>
    <property type="molecule type" value="Genomic_DNA"/>
</dbReference>
<proteinExistence type="predicted"/>
<comment type="caution">
    <text evidence="2">The sequence shown here is derived from an EMBL/GenBank/DDBJ whole genome shotgun (WGS) entry which is preliminary data.</text>
</comment>
<feature type="transmembrane region" description="Helical" evidence="1">
    <location>
        <begin position="7"/>
        <end position="31"/>
    </location>
</feature>
<gene>
    <name evidence="2" type="ORF">LX64_00525</name>
</gene>
<keyword evidence="1" id="KW-0812">Transmembrane</keyword>
<accession>A0A327R4D3</accession>
<organism evidence="2 3">
    <name type="scientific">Chitinophaga skermanii</name>
    <dbReference type="NCBI Taxonomy" id="331697"/>
    <lineage>
        <taxon>Bacteria</taxon>
        <taxon>Pseudomonadati</taxon>
        <taxon>Bacteroidota</taxon>
        <taxon>Chitinophagia</taxon>
        <taxon>Chitinophagales</taxon>
        <taxon>Chitinophagaceae</taxon>
        <taxon>Chitinophaga</taxon>
    </lineage>
</organism>
<keyword evidence="1" id="KW-0472">Membrane</keyword>
<sequence length="55" mass="6315">MTLRKSLLIFITPGGTIYSAILIQAYILGLIQWPVLFYIYNKNIQVSTPVLRIFV</sequence>
<dbReference type="Proteomes" id="UP000249547">
    <property type="component" value="Unassembled WGS sequence"/>
</dbReference>
<name>A0A327R4D3_9BACT</name>
<reference evidence="2 3" key="1">
    <citation type="submission" date="2018-06" db="EMBL/GenBank/DDBJ databases">
        <title>Genomic Encyclopedia of Archaeal and Bacterial Type Strains, Phase II (KMG-II): from individual species to whole genera.</title>
        <authorList>
            <person name="Goeker M."/>
        </authorList>
    </citation>
    <scope>NUCLEOTIDE SEQUENCE [LARGE SCALE GENOMIC DNA]</scope>
    <source>
        <strain evidence="2 3">DSM 23857</strain>
    </source>
</reference>
<keyword evidence="3" id="KW-1185">Reference proteome</keyword>
<dbReference type="AlphaFoldDB" id="A0A327R4D3"/>